<dbReference type="Proteomes" id="UP001579974">
    <property type="component" value="Unassembled WGS sequence"/>
</dbReference>
<organism evidence="1 2">
    <name type="scientific">Alicyclobacillus fastidiosus</name>
    <dbReference type="NCBI Taxonomy" id="392011"/>
    <lineage>
        <taxon>Bacteria</taxon>
        <taxon>Bacillati</taxon>
        <taxon>Bacillota</taxon>
        <taxon>Bacilli</taxon>
        <taxon>Bacillales</taxon>
        <taxon>Alicyclobacillaceae</taxon>
        <taxon>Alicyclobacillus</taxon>
    </lineage>
</organism>
<name>A0ABV5AHZ4_9BACL</name>
<accession>A0ABV5AHZ4</accession>
<reference evidence="1 2" key="1">
    <citation type="journal article" date="2024" name="Int. J. Mol. Sci.">
        <title>Exploration of Alicyclobacillus spp. Genome in Search of Antibiotic Resistance.</title>
        <authorList>
            <person name="Bucka-Kolendo J."/>
            <person name="Kiousi D.E."/>
            <person name="Dekowska A."/>
            <person name="Mikolajczuk-Szczyrba A."/>
            <person name="Karadedos D.M."/>
            <person name="Michael P."/>
            <person name="Galanis A."/>
            <person name="Sokolowska B."/>
        </authorList>
    </citation>
    <scope>NUCLEOTIDE SEQUENCE [LARGE SCALE GENOMIC DNA]</scope>
    <source>
        <strain evidence="1 2">KKP 3000</strain>
    </source>
</reference>
<protein>
    <submittedName>
        <fullName evidence="1">Uncharacterized protein</fullName>
    </submittedName>
</protein>
<keyword evidence="2" id="KW-1185">Reference proteome</keyword>
<dbReference type="RefSeq" id="WP_275475013.1">
    <property type="nucleotide sequence ID" value="NZ_CP162940.1"/>
</dbReference>
<evidence type="ECO:0000313" key="2">
    <source>
        <dbReference type="Proteomes" id="UP001579974"/>
    </source>
</evidence>
<dbReference type="EMBL" id="JBDXSU010000015">
    <property type="protein sequence ID" value="MFB5191900.1"/>
    <property type="molecule type" value="Genomic_DNA"/>
</dbReference>
<proteinExistence type="predicted"/>
<comment type="caution">
    <text evidence="1">The sequence shown here is derived from an EMBL/GenBank/DDBJ whole genome shotgun (WGS) entry which is preliminary data.</text>
</comment>
<sequence>MHQGAELSILGISLAIGNSHAILPRAKKEIGTEIGGKELRADGSEGSFMHQDIDCSRWLCFNCSVGWWWMESIRGSRINIPLWSKKVGIPSKEARGVEK</sequence>
<evidence type="ECO:0000313" key="1">
    <source>
        <dbReference type="EMBL" id="MFB5191900.1"/>
    </source>
</evidence>
<gene>
    <name evidence="1" type="ORF">KKP3000_000688</name>
</gene>